<proteinExistence type="predicted"/>
<dbReference type="AlphaFoldDB" id="A0A8J5K363"/>
<name>A0A8J5K363_HOMAM</name>
<gene>
    <name evidence="1" type="ORF">Hamer_G031677</name>
</gene>
<organism evidence="1 2">
    <name type="scientific">Homarus americanus</name>
    <name type="common">American lobster</name>
    <dbReference type="NCBI Taxonomy" id="6706"/>
    <lineage>
        <taxon>Eukaryota</taxon>
        <taxon>Metazoa</taxon>
        <taxon>Ecdysozoa</taxon>
        <taxon>Arthropoda</taxon>
        <taxon>Crustacea</taxon>
        <taxon>Multicrustacea</taxon>
        <taxon>Malacostraca</taxon>
        <taxon>Eumalacostraca</taxon>
        <taxon>Eucarida</taxon>
        <taxon>Decapoda</taxon>
        <taxon>Pleocyemata</taxon>
        <taxon>Astacidea</taxon>
        <taxon>Nephropoidea</taxon>
        <taxon>Nephropidae</taxon>
        <taxon>Homarus</taxon>
    </lineage>
</organism>
<sequence>MESSLQTRSIQLQWEAAYNHVVPAAPRRKGTCGPYYTSGKTPKPCGPPTTPVGWLTTMWSLTTPVERLSMGPPYNTSEAAYNHVVPLQRQWGGTTNHVLPSKQGGVYKSAPYNTQGRRPTKCGPPQHQWGGGLQQCGPPQQQWEAAYNHVVPYSNSSGEAAYSHVVPLQHQWGGGQQPTPHNISGMRPTTMWSLHHQWRQPTTTWSPPTPAWAAQHNHVVANTRRRPTNHVGLTHQRDAAYNHVIPYNTSGVAGYKHVVPLQHKWEVAFQPCGPHTTRGGGLQPCGPHTNISGDPPLQLRVLLTTPVGSAAQQLFGPPQH</sequence>
<evidence type="ECO:0000313" key="1">
    <source>
        <dbReference type="EMBL" id="KAG7164064.1"/>
    </source>
</evidence>
<dbReference type="EMBL" id="JAHLQT010025889">
    <property type="protein sequence ID" value="KAG7164064.1"/>
    <property type="molecule type" value="Genomic_DNA"/>
</dbReference>
<comment type="caution">
    <text evidence="1">The sequence shown here is derived from an EMBL/GenBank/DDBJ whole genome shotgun (WGS) entry which is preliminary data.</text>
</comment>
<reference evidence="1" key="1">
    <citation type="journal article" date="2021" name="Sci. Adv.">
        <title>The American lobster genome reveals insights on longevity, neural, and immune adaptations.</title>
        <authorList>
            <person name="Polinski J.M."/>
            <person name="Zimin A.V."/>
            <person name="Clark K.F."/>
            <person name="Kohn A.B."/>
            <person name="Sadowski N."/>
            <person name="Timp W."/>
            <person name="Ptitsyn A."/>
            <person name="Khanna P."/>
            <person name="Romanova D.Y."/>
            <person name="Williams P."/>
            <person name="Greenwood S.J."/>
            <person name="Moroz L.L."/>
            <person name="Walt D.R."/>
            <person name="Bodnar A.G."/>
        </authorList>
    </citation>
    <scope>NUCLEOTIDE SEQUENCE</scope>
    <source>
        <strain evidence="1">GMGI-L3</strain>
    </source>
</reference>
<evidence type="ECO:0000313" key="2">
    <source>
        <dbReference type="Proteomes" id="UP000747542"/>
    </source>
</evidence>
<accession>A0A8J5K363</accession>
<keyword evidence="2" id="KW-1185">Reference proteome</keyword>
<dbReference type="Proteomes" id="UP000747542">
    <property type="component" value="Unassembled WGS sequence"/>
</dbReference>
<protein>
    <submittedName>
        <fullName evidence="1">Uncharacterized protein</fullName>
    </submittedName>
</protein>